<dbReference type="InterPro" id="IPR007345">
    <property type="entry name" value="Polysacch_pyruvyl_Trfase"/>
</dbReference>
<dbReference type="Pfam" id="PF04230">
    <property type="entry name" value="PS_pyruv_trans"/>
    <property type="match status" value="1"/>
</dbReference>
<dbReference type="AlphaFoldDB" id="A0A1D9FUN2"/>
<evidence type="ECO:0000313" key="2">
    <source>
        <dbReference type="EMBL" id="AOY79092.1"/>
    </source>
</evidence>
<name>A0A1D9FUN2_MOOP1</name>
<reference evidence="3" key="1">
    <citation type="submission" date="2016-10" db="EMBL/GenBank/DDBJ databases">
        <title>Comparative genomics uncovers the prolific and rare metabolic potential of the cyanobacterial genus Moorea.</title>
        <authorList>
            <person name="Leao T."/>
            <person name="Castelao G."/>
            <person name="Korobeynikov A."/>
            <person name="Monroe E.A."/>
            <person name="Podell S."/>
            <person name="Glukhov E."/>
            <person name="Allen E."/>
            <person name="Gerwick W.H."/>
            <person name="Gerwick L."/>
        </authorList>
    </citation>
    <scope>NUCLEOTIDE SEQUENCE [LARGE SCALE GENOMIC DNA]</scope>
    <source>
        <strain evidence="3">JHB</strain>
    </source>
</reference>
<proteinExistence type="predicted"/>
<gene>
    <name evidence="2" type="ORF">BJP36_03370</name>
</gene>
<protein>
    <submittedName>
        <fullName evidence="2">Polysaccharide pyruvyl transferase family protein</fullName>
    </submittedName>
</protein>
<keyword evidence="2" id="KW-0808">Transferase</keyword>
<dbReference type="GO" id="GO:0016740">
    <property type="term" value="F:transferase activity"/>
    <property type="evidence" value="ECO:0007669"/>
    <property type="project" value="UniProtKB-KW"/>
</dbReference>
<feature type="domain" description="Polysaccharide pyruvyl transferase" evidence="1">
    <location>
        <begin position="13"/>
        <end position="299"/>
    </location>
</feature>
<evidence type="ECO:0000259" key="1">
    <source>
        <dbReference type="Pfam" id="PF04230"/>
    </source>
</evidence>
<dbReference type="Proteomes" id="UP000176944">
    <property type="component" value="Chromosome"/>
</dbReference>
<accession>A0A1D9FUN2</accession>
<sequence length="368" mass="41857">MKVGILTFHNTTNYGATLQAYALMQVIQSQGHEVELIDYRPYRVGLAYLKHLYVNKCFRFRYSISNTVKSWKMRNFLLSRMGLSKGKFYRKASLDSWNPDYDVVVCGSDEIWELGKVIESIPLGTDFCLSYFFDFISNPKTRKVSYAPSCGPTKTFGNHREKVSQLLKNFHAISVRDAHSLKLLSEEYGIQATKVLDPTFLADFKDITASVPIQQKYILVYGALSGDEQNYVKAVADREGLEIISIGYPCQVAHSNRVDIGPEEWLGYYAQASYVFTSFYHGTIFSIIFNKPFTTFSRSTAGNNKSKKVQDLLKDLDLEDRLLNVNRITSHQPQLNLPQLNLELNFDTSKLQQMIGQSNAYLSQALSA</sequence>
<organism evidence="2 3">
    <name type="scientific">Moorena producens (strain JHB)</name>
    <dbReference type="NCBI Taxonomy" id="1454205"/>
    <lineage>
        <taxon>Bacteria</taxon>
        <taxon>Bacillati</taxon>
        <taxon>Cyanobacteriota</taxon>
        <taxon>Cyanophyceae</taxon>
        <taxon>Coleofasciculales</taxon>
        <taxon>Coleofasciculaceae</taxon>
        <taxon>Moorena</taxon>
    </lineage>
</organism>
<evidence type="ECO:0000313" key="3">
    <source>
        <dbReference type="Proteomes" id="UP000176944"/>
    </source>
</evidence>
<dbReference type="EMBL" id="CP017708">
    <property type="protein sequence ID" value="AOY79092.1"/>
    <property type="molecule type" value="Genomic_DNA"/>
</dbReference>